<keyword evidence="2" id="KW-0687">Ribonucleoprotein</keyword>
<dbReference type="Gene3D" id="2.40.240.10">
    <property type="entry name" value="Ribosomal Protein L25, Chain P"/>
    <property type="match status" value="1"/>
</dbReference>
<dbReference type="EMBL" id="BAAACI010000007">
    <property type="protein sequence ID" value="GAA0776333.1"/>
    <property type="molecule type" value="Genomic_DNA"/>
</dbReference>
<evidence type="ECO:0000313" key="5">
    <source>
        <dbReference type="Proteomes" id="UP001501047"/>
    </source>
</evidence>
<dbReference type="InterPro" id="IPR020056">
    <property type="entry name" value="Rbsml_bL25/Gln-tRNA_synth_N"/>
</dbReference>
<evidence type="ECO:0000256" key="2">
    <source>
        <dbReference type="ARBA" id="ARBA00023274"/>
    </source>
</evidence>
<dbReference type="SUPFAM" id="SSF50715">
    <property type="entry name" value="Ribosomal protein L25-like"/>
    <property type="match status" value="1"/>
</dbReference>
<name>A0ABP3W3C4_CLOSU</name>
<feature type="domain" description="Large ribosomal subunit protein bL25 L25" evidence="3">
    <location>
        <begin position="4"/>
        <end position="86"/>
    </location>
</feature>
<dbReference type="InterPro" id="IPR029751">
    <property type="entry name" value="Ribosomal_L25_dom"/>
</dbReference>
<dbReference type="RefSeq" id="WP_343827246.1">
    <property type="nucleotide sequence ID" value="NZ_BAAACI010000007.1"/>
</dbReference>
<keyword evidence="5" id="KW-1185">Reference proteome</keyword>
<dbReference type="Pfam" id="PF01386">
    <property type="entry name" value="Ribosomal_L25p"/>
    <property type="match status" value="1"/>
</dbReference>
<accession>A0ABP3W3C4</accession>
<comment type="caution">
    <text evidence="4">The sequence shown here is derived from an EMBL/GenBank/DDBJ whole genome shotgun (WGS) entry which is preliminary data.</text>
</comment>
<reference evidence="5" key="1">
    <citation type="journal article" date="2019" name="Int. J. Syst. Evol. Microbiol.">
        <title>The Global Catalogue of Microorganisms (GCM) 10K type strain sequencing project: providing services to taxonomists for standard genome sequencing and annotation.</title>
        <authorList>
            <consortium name="The Broad Institute Genomics Platform"/>
            <consortium name="The Broad Institute Genome Sequencing Center for Infectious Disease"/>
            <person name="Wu L."/>
            <person name="Ma J."/>
        </authorList>
    </citation>
    <scope>NUCLEOTIDE SEQUENCE [LARGE SCALE GENOMIC DNA]</scope>
    <source>
        <strain evidence="5">JCM 1417</strain>
    </source>
</reference>
<dbReference type="CDD" id="cd00495">
    <property type="entry name" value="Ribosomal_L25_TL5_CTC"/>
    <property type="match status" value="1"/>
</dbReference>
<evidence type="ECO:0000259" key="3">
    <source>
        <dbReference type="Pfam" id="PF01386"/>
    </source>
</evidence>
<sequence>MIIDASLRDLKIKGRKFRNEGRTMGIILKSNGDILPISIKRSDMDKFLKRYGDHSEVTLSVDGENINTSVIEVQRDLVLHYAHNIQFKEI</sequence>
<protein>
    <recommendedName>
        <fullName evidence="3">Large ribosomal subunit protein bL25 L25 domain-containing protein</fullName>
    </recommendedName>
</protein>
<dbReference type="InterPro" id="IPR011035">
    <property type="entry name" value="Ribosomal_bL25/Gln-tRNA_synth"/>
</dbReference>
<proteinExistence type="predicted"/>
<dbReference type="Proteomes" id="UP001501047">
    <property type="component" value="Unassembled WGS sequence"/>
</dbReference>
<evidence type="ECO:0000313" key="4">
    <source>
        <dbReference type="EMBL" id="GAA0776333.1"/>
    </source>
</evidence>
<evidence type="ECO:0000256" key="1">
    <source>
        <dbReference type="ARBA" id="ARBA00022980"/>
    </source>
</evidence>
<gene>
    <name evidence="4" type="ORF">GCM10008908_29540</name>
</gene>
<keyword evidence="1" id="KW-0689">Ribosomal protein</keyword>
<organism evidence="4 5">
    <name type="scientific">Clostridium subterminale</name>
    <dbReference type="NCBI Taxonomy" id="1550"/>
    <lineage>
        <taxon>Bacteria</taxon>
        <taxon>Bacillati</taxon>
        <taxon>Bacillota</taxon>
        <taxon>Clostridia</taxon>
        <taxon>Eubacteriales</taxon>
        <taxon>Clostridiaceae</taxon>
        <taxon>Clostridium</taxon>
    </lineage>
</organism>